<dbReference type="AlphaFoldDB" id="A0A6G9XNT4"/>
<gene>
    <name evidence="1" type="ORF">F5X71_09880</name>
</gene>
<evidence type="ECO:0000313" key="1">
    <source>
        <dbReference type="EMBL" id="QIS02587.1"/>
    </source>
</evidence>
<evidence type="ECO:0000313" key="2">
    <source>
        <dbReference type="Proteomes" id="UP000501705"/>
    </source>
</evidence>
<accession>A0A6G9XNT4</accession>
<dbReference type="RefSeq" id="WP_167461671.1">
    <property type="nucleotide sequence ID" value="NZ_CP046171.1"/>
</dbReference>
<organism evidence="1 2">
    <name type="scientific">Nocardia brasiliensis</name>
    <dbReference type="NCBI Taxonomy" id="37326"/>
    <lineage>
        <taxon>Bacteria</taxon>
        <taxon>Bacillati</taxon>
        <taxon>Actinomycetota</taxon>
        <taxon>Actinomycetes</taxon>
        <taxon>Mycobacteriales</taxon>
        <taxon>Nocardiaceae</taxon>
        <taxon>Nocardia</taxon>
    </lineage>
</organism>
<evidence type="ECO:0008006" key="3">
    <source>
        <dbReference type="Google" id="ProtNLM"/>
    </source>
</evidence>
<reference evidence="1 2" key="1">
    <citation type="journal article" date="2019" name="ACS Chem. Biol.">
        <title>Identification and Mobilization of a Cryptic Antibiotic Biosynthesis Gene Locus from a Human-Pathogenic Nocardia Isolate.</title>
        <authorList>
            <person name="Herisse M."/>
            <person name="Ishida K."/>
            <person name="Porter J.L."/>
            <person name="Howden B."/>
            <person name="Hertweck C."/>
            <person name="Stinear T.P."/>
            <person name="Pidot S.J."/>
        </authorList>
    </citation>
    <scope>NUCLEOTIDE SEQUENCE [LARGE SCALE GENOMIC DNA]</scope>
    <source>
        <strain evidence="1 2">AUSMDU00024985</strain>
    </source>
</reference>
<dbReference type="Proteomes" id="UP000501705">
    <property type="component" value="Chromosome"/>
</dbReference>
<name>A0A6G9XNT4_NOCBR</name>
<dbReference type="EMBL" id="CP046171">
    <property type="protein sequence ID" value="QIS02587.1"/>
    <property type="molecule type" value="Genomic_DNA"/>
</dbReference>
<protein>
    <recommendedName>
        <fullName evidence="3">NurA domain-containing protein</fullName>
    </recommendedName>
</protein>
<sequence length="465" mass="51783">MPYQNERASRLGHVPTVNNQAVRDALQRWTITSGKPSSKSRVKPHCHALDSLETHGSFNEIEFSITVDGSDSEVETTRDHPTVKVGYVRVAASVIFLDTYRQLGNEQYIDPKVFRKIHQECAFDVALPGAQLQLPGLSGVDTWRSELDRFFADSRFDSNTTMTLADGLLTVYGATGAPAAEIELRVCPSCRYRSGGRSGRLAVTSRGGTCPECGNTLYLTDVLRTHEEYNVEGSNFSPLTRVMNITERLMTLCYLEHFARTSPDALRHTLFITDGPLALHGTVAPIHTQFQRYLASIPYSDRHPGPLMVGIEKSKTFVEHAELIKEFIEPGHVMMLTNDYINKITGRPSTNQYGTDEFYGRRFIYRTRAGDPLVITVLPRPGIEPYGHPESEKLSSYPTLRVICEVLDSLRTRMYQHAVVPVALAHSAASFPLGVGHSVLTTMAQQNIAGLKVDNQAVKQPTYPR</sequence>
<proteinExistence type="predicted"/>